<accession>A0A0A8L190</accession>
<dbReference type="Proteomes" id="UP000031516">
    <property type="component" value="Unassembled WGS sequence"/>
</dbReference>
<dbReference type="AlphaFoldDB" id="A0A0A8L190"/>
<dbReference type="PANTHER" id="PTHR48025">
    <property type="entry name" value="OS02G0815200 PROTEIN"/>
    <property type="match status" value="1"/>
</dbReference>
<dbReference type="GO" id="GO:0005634">
    <property type="term" value="C:nucleus"/>
    <property type="evidence" value="ECO:0007669"/>
    <property type="project" value="TreeGrafter"/>
</dbReference>
<feature type="compositionally biased region" description="Basic and acidic residues" evidence="3">
    <location>
        <begin position="293"/>
        <end position="307"/>
    </location>
</feature>
<evidence type="ECO:0000256" key="2">
    <source>
        <dbReference type="PROSITE-ProRule" id="PRU00176"/>
    </source>
</evidence>
<dbReference type="InterPro" id="IPR000504">
    <property type="entry name" value="RRM_dom"/>
</dbReference>
<dbReference type="PROSITE" id="PS50102">
    <property type="entry name" value="RRM"/>
    <property type="match status" value="3"/>
</dbReference>
<dbReference type="CDD" id="cd21604">
    <property type="entry name" value="RRM4_PES4_MIP6"/>
    <property type="match status" value="1"/>
</dbReference>
<dbReference type="CDD" id="cd21601">
    <property type="entry name" value="RRM1_PES4_MIP6"/>
    <property type="match status" value="1"/>
</dbReference>
<evidence type="ECO:0000313" key="6">
    <source>
        <dbReference type="Proteomes" id="UP000031516"/>
    </source>
</evidence>
<keyword evidence="1 2" id="KW-0694">RNA-binding</keyword>
<dbReference type="CDD" id="cd21602">
    <property type="entry name" value="RRM2_PES4_MIP6"/>
    <property type="match status" value="1"/>
</dbReference>
<dbReference type="Gene3D" id="3.30.70.330">
    <property type="match status" value="4"/>
</dbReference>
<dbReference type="InterPro" id="IPR035979">
    <property type="entry name" value="RBD_domain_sf"/>
</dbReference>
<gene>
    <name evidence="5" type="ORF">KLDO_g227.t2</name>
</gene>
<dbReference type="Pfam" id="PF00076">
    <property type="entry name" value="RRM_1"/>
    <property type="match status" value="3"/>
</dbReference>
<evidence type="ECO:0000313" key="5">
    <source>
        <dbReference type="EMBL" id="CDO91897.1"/>
    </source>
</evidence>
<feature type="domain" description="RRM" evidence="4">
    <location>
        <begin position="179"/>
        <end position="247"/>
    </location>
</feature>
<dbReference type="PANTHER" id="PTHR48025:SF1">
    <property type="entry name" value="RRM DOMAIN-CONTAINING PROTEIN"/>
    <property type="match status" value="1"/>
</dbReference>
<evidence type="ECO:0000256" key="1">
    <source>
        <dbReference type="ARBA" id="ARBA00022884"/>
    </source>
</evidence>
<evidence type="ECO:0000256" key="3">
    <source>
        <dbReference type="SAM" id="MobiDB-lite"/>
    </source>
</evidence>
<keyword evidence="6" id="KW-1185">Reference proteome</keyword>
<name>A0A0A8L190_9SACH</name>
<feature type="region of interest" description="Disordered" evidence="3">
    <location>
        <begin position="1"/>
        <end position="88"/>
    </location>
</feature>
<evidence type="ECO:0000259" key="4">
    <source>
        <dbReference type="PROSITE" id="PS50102"/>
    </source>
</evidence>
<organism evidence="5 6">
    <name type="scientific">Kluyveromyces dobzhanskii CBS 2104</name>
    <dbReference type="NCBI Taxonomy" id="1427455"/>
    <lineage>
        <taxon>Eukaryota</taxon>
        <taxon>Fungi</taxon>
        <taxon>Dikarya</taxon>
        <taxon>Ascomycota</taxon>
        <taxon>Saccharomycotina</taxon>
        <taxon>Saccharomycetes</taxon>
        <taxon>Saccharomycetales</taxon>
        <taxon>Saccharomycetaceae</taxon>
        <taxon>Kluyveromyces</taxon>
    </lineage>
</organism>
<sequence>MDDDEEDDENNEDDDNNHNHNNDNTENGHRLQHDHSKNDKSFHQHNSLSSATDSRGSSSTDTTSTCSDVVNLSNSKHSTQQTNTMRSEKQTALFIGDLPGNVTERMLNDIFSKFKSFNSVKICVDSNTKKSLGYGYLNFGDLKDAESAVDEYNYMPIFGREIRMMPSLRNTYFRKNIGTNVFFSNLPLDNTKLTTRVFYDEFKKFGKILSCKLDRRKNIGFIYFENDSAAKEAISQYNGEQFFGNTIMCGVHFDRNVRKSPEFEQKIGRINNLTVVKEKLEIEDADETCTPVETHDDTNHSTSKKGDSTVAIDDNTVDKTAKSPVEENTRESKLPHPNAIFVKNLPINPSHDSLLNFFSKIGPVKSVYTSDVSKFDSSWAFITYKRIQDTKVAIEKLNGCKYMKRVIEVKKAERNHLEENNIENNTRPNNYKKTVFLTNLSIICNEEFLNFFCGQERIKTEQVVVKYYDEKTDTYSGYVKCATRNDAQRLFELMENKLLGDSEVKASWKQLSDVKLVEIEPSYRSGASFNDKRNRGLTQGYLYRAPAPNYRPPKVTRNTNNAPGMKLPQKNSIQYHKNLNPHLQQQPHQYQLQNTYHYGGNMSQAMLPRSSVAIGNSSINKGAGLGVGADELSRKAYSYEAKKQLITMLKKETKRCIDFLQHPVATRDENISTIASYIMDVYYKPNYDALAQLLLLKTSNNYYERVFQSQVELAIEKLGLQER</sequence>
<dbReference type="GO" id="GO:0003729">
    <property type="term" value="F:mRNA binding"/>
    <property type="evidence" value="ECO:0007669"/>
    <property type="project" value="TreeGrafter"/>
</dbReference>
<comment type="caution">
    <text evidence="5">The sequence shown here is derived from an EMBL/GenBank/DDBJ whole genome shotgun (WGS) entry which is preliminary data.</text>
</comment>
<protein>
    <submittedName>
        <fullName evidence="5">WGS project CCBQ000000000 data, contig 00107</fullName>
    </submittedName>
</protein>
<dbReference type="EMBL" id="CCBQ010000004">
    <property type="protein sequence ID" value="CDO91897.1"/>
    <property type="molecule type" value="Genomic_DNA"/>
</dbReference>
<dbReference type="OrthoDB" id="1749473at2759"/>
<dbReference type="CDD" id="cd21603">
    <property type="entry name" value="RRM3_PES4_MIP6"/>
    <property type="match status" value="1"/>
</dbReference>
<feature type="compositionally biased region" description="Low complexity" evidence="3">
    <location>
        <begin position="47"/>
        <end position="68"/>
    </location>
</feature>
<feature type="compositionally biased region" description="Basic and acidic residues" evidence="3">
    <location>
        <begin position="16"/>
        <end position="42"/>
    </location>
</feature>
<dbReference type="SUPFAM" id="SSF54928">
    <property type="entry name" value="RNA-binding domain, RBD"/>
    <property type="match status" value="2"/>
</dbReference>
<dbReference type="SMART" id="SM00360">
    <property type="entry name" value="RRM"/>
    <property type="match status" value="4"/>
</dbReference>
<feature type="region of interest" description="Disordered" evidence="3">
    <location>
        <begin position="288"/>
        <end position="334"/>
    </location>
</feature>
<feature type="compositionally biased region" description="Basic and acidic residues" evidence="3">
    <location>
        <begin position="316"/>
        <end position="334"/>
    </location>
</feature>
<proteinExistence type="predicted"/>
<dbReference type="InterPro" id="IPR012677">
    <property type="entry name" value="Nucleotide-bd_a/b_plait_sf"/>
</dbReference>
<feature type="domain" description="RRM" evidence="4">
    <location>
        <begin position="91"/>
        <end position="169"/>
    </location>
</feature>
<feature type="domain" description="RRM" evidence="4">
    <location>
        <begin position="338"/>
        <end position="414"/>
    </location>
</feature>
<feature type="compositionally biased region" description="Acidic residues" evidence="3">
    <location>
        <begin position="1"/>
        <end position="15"/>
    </location>
</feature>
<feature type="compositionally biased region" description="Polar residues" evidence="3">
    <location>
        <begin position="70"/>
        <end position="85"/>
    </location>
</feature>
<reference evidence="5 6" key="1">
    <citation type="submission" date="2014-03" db="EMBL/GenBank/DDBJ databases">
        <title>The genome of Kluyveromyces dobzhanskii.</title>
        <authorList>
            <person name="Nystedt B."/>
            <person name="Astrom S."/>
        </authorList>
    </citation>
    <scope>NUCLEOTIDE SEQUENCE [LARGE SCALE GENOMIC DNA]</scope>
    <source>
        <strain evidence="5 6">CBS 2104</strain>
    </source>
</reference>
<dbReference type="InterPro" id="IPR050502">
    <property type="entry name" value="Euk_RNA-bind_prot"/>
</dbReference>